<evidence type="ECO:0000256" key="1">
    <source>
        <dbReference type="SAM" id="MobiDB-lite"/>
    </source>
</evidence>
<proteinExistence type="predicted"/>
<feature type="transmembrane region" description="Helical" evidence="2">
    <location>
        <begin position="434"/>
        <end position="454"/>
    </location>
</feature>
<feature type="transmembrane region" description="Helical" evidence="2">
    <location>
        <begin position="616"/>
        <end position="636"/>
    </location>
</feature>
<dbReference type="GO" id="GO:0042765">
    <property type="term" value="C:GPI-anchor transamidase complex"/>
    <property type="evidence" value="ECO:0007669"/>
    <property type="project" value="InterPro"/>
</dbReference>
<dbReference type="OrthoDB" id="445301at2759"/>
<keyword evidence="2" id="KW-0812">Transmembrane</keyword>
<protein>
    <submittedName>
        <fullName evidence="3">Gaa1-like protein</fullName>
    </submittedName>
</protein>
<feature type="transmembrane region" description="Helical" evidence="2">
    <location>
        <begin position="657"/>
        <end position="680"/>
    </location>
</feature>
<keyword evidence="2" id="KW-0472">Membrane</keyword>
<gene>
    <name evidence="3" type="ORF">BDV98DRAFT_648999</name>
</gene>
<dbReference type="Pfam" id="PF04114">
    <property type="entry name" value="Gaa1"/>
    <property type="match status" value="1"/>
</dbReference>
<accession>A0A5C3QSC1</accession>
<keyword evidence="4" id="KW-1185">Reference proteome</keyword>
<sequence length="681" mass="74771">MESPPTKQTTAQATLVPPPPPPARENPVKRFLGRLKASPATKIRRRKAMNAKIHKNLGWLKLLLFIVGYVWMLVIPYPDLGRKTYSDENALQPAQVHTSYNWGDVRKADKYLEGLESLVAANATSERIATHLSDEFAKLGLLTATQAYNLSTTNDLSSGVNTYAILRSPRISGAEAILVGASWLSRTGEGDGTLNLRGVSTVLSIASFLRRSSHWAKDIIFVVSDGYMDGMQAFLTTYHGQTQSNIQAQPLRHSSGVIWTAMAIDYPAHSFSHLGVFHEALNGRLPNADLLHSFQLISRYAGGVPVIMYDHLDWREHPALRKQFDWVTPKWLPRSIRDRKELKTFAYHARNVWRHWGYQARGKASGIHGLMRQYRIDAFTMFALPAVGPHGFHAIGKTIESTLRTMNNLLERLHASVFFYTLTAPDRFIKIGNYLPSAVIVSVAMMFTGLGFWVDAGWERILVPGGKALAIGGKALAIGETAFRGEDRWKQRSRPVLAVLMIMALTHALGGALYTLCTTAVFLQNIPILLPLISLLIFGVPIILSSFIAPSASSQISKTLQALNLSFASTIISITTVLNFSLAALLCALLGLPLALGSSAAPTRSSPSSSGYPLKYPVYTLYALLGYGFLTLGLLYSPNLVVQAIQGGVRDWEAFGVWFVPLFCGVYVPLVVQAGVVVLLA</sequence>
<dbReference type="PANTHER" id="PTHR13304">
    <property type="entry name" value="GLYCOSYLPHOSPHATIDYLINOSITOL ANCHOR ATTACHMENT 1 PROTEIN"/>
    <property type="match status" value="1"/>
</dbReference>
<evidence type="ECO:0000313" key="4">
    <source>
        <dbReference type="Proteomes" id="UP000305067"/>
    </source>
</evidence>
<dbReference type="EMBL" id="ML178820">
    <property type="protein sequence ID" value="TFL03431.1"/>
    <property type="molecule type" value="Genomic_DNA"/>
</dbReference>
<dbReference type="InterPro" id="IPR007246">
    <property type="entry name" value="Gaa1"/>
</dbReference>
<keyword evidence="2" id="KW-1133">Transmembrane helix</keyword>
<feature type="compositionally biased region" description="Polar residues" evidence="1">
    <location>
        <begin position="1"/>
        <end position="13"/>
    </location>
</feature>
<dbReference type="STRING" id="1884261.A0A5C3QSC1"/>
<name>A0A5C3QSC1_9AGAR</name>
<feature type="transmembrane region" description="Helical" evidence="2">
    <location>
        <begin position="57"/>
        <end position="77"/>
    </location>
</feature>
<evidence type="ECO:0000256" key="2">
    <source>
        <dbReference type="SAM" id="Phobius"/>
    </source>
</evidence>
<organism evidence="3 4">
    <name type="scientific">Pterulicium gracile</name>
    <dbReference type="NCBI Taxonomy" id="1884261"/>
    <lineage>
        <taxon>Eukaryota</taxon>
        <taxon>Fungi</taxon>
        <taxon>Dikarya</taxon>
        <taxon>Basidiomycota</taxon>
        <taxon>Agaricomycotina</taxon>
        <taxon>Agaricomycetes</taxon>
        <taxon>Agaricomycetidae</taxon>
        <taxon>Agaricales</taxon>
        <taxon>Pleurotineae</taxon>
        <taxon>Pterulaceae</taxon>
        <taxon>Pterulicium</taxon>
    </lineage>
</organism>
<dbReference type="Gene3D" id="3.40.630.10">
    <property type="entry name" value="Zn peptidases"/>
    <property type="match status" value="1"/>
</dbReference>
<feature type="region of interest" description="Disordered" evidence="1">
    <location>
        <begin position="1"/>
        <end position="27"/>
    </location>
</feature>
<dbReference type="PANTHER" id="PTHR13304:SF0">
    <property type="entry name" value="GLYCOSYLPHOSPHATIDYLINOSITOL ANCHOR ATTACHMENT 1 PROTEIN"/>
    <property type="match status" value="1"/>
</dbReference>
<reference evidence="3 4" key="1">
    <citation type="journal article" date="2019" name="Nat. Ecol. Evol.">
        <title>Megaphylogeny resolves global patterns of mushroom evolution.</title>
        <authorList>
            <person name="Varga T."/>
            <person name="Krizsan K."/>
            <person name="Foldi C."/>
            <person name="Dima B."/>
            <person name="Sanchez-Garcia M."/>
            <person name="Sanchez-Ramirez S."/>
            <person name="Szollosi G.J."/>
            <person name="Szarkandi J.G."/>
            <person name="Papp V."/>
            <person name="Albert L."/>
            <person name="Andreopoulos W."/>
            <person name="Angelini C."/>
            <person name="Antonin V."/>
            <person name="Barry K.W."/>
            <person name="Bougher N.L."/>
            <person name="Buchanan P."/>
            <person name="Buyck B."/>
            <person name="Bense V."/>
            <person name="Catcheside P."/>
            <person name="Chovatia M."/>
            <person name="Cooper J."/>
            <person name="Damon W."/>
            <person name="Desjardin D."/>
            <person name="Finy P."/>
            <person name="Geml J."/>
            <person name="Haridas S."/>
            <person name="Hughes K."/>
            <person name="Justo A."/>
            <person name="Karasinski D."/>
            <person name="Kautmanova I."/>
            <person name="Kiss B."/>
            <person name="Kocsube S."/>
            <person name="Kotiranta H."/>
            <person name="LaButti K.M."/>
            <person name="Lechner B.E."/>
            <person name="Liimatainen K."/>
            <person name="Lipzen A."/>
            <person name="Lukacs Z."/>
            <person name="Mihaltcheva S."/>
            <person name="Morgado L.N."/>
            <person name="Niskanen T."/>
            <person name="Noordeloos M.E."/>
            <person name="Ohm R.A."/>
            <person name="Ortiz-Santana B."/>
            <person name="Ovrebo C."/>
            <person name="Racz N."/>
            <person name="Riley R."/>
            <person name="Savchenko A."/>
            <person name="Shiryaev A."/>
            <person name="Soop K."/>
            <person name="Spirin V."/>
            <person name="Szebenyi C."/>
            <person name="Tomsovsky M."/>
            <person name="Tulloss R.E."/>
            <person name="Uehling J."/>
            <person name="Grigoriev I.V."/>
            <person name="Vagvolgyi C."/>
            <person name="Papp T."/>
            <person name="Martin F.M."/>
            <person name="Miettinen O."/>
            <person name="Hibbett D.S."/>
            <person name="Nagy L.G."/>
        </authorList>
    </citation>
    <scope>NUCLEOTIDE SEQUENCE [LARGE SCALE GENOMIC DNA]</scope>
    <source>
        <strain evidence="3 4">CBS 309.79</strain>
    </source>
</reference>
<evidence type="ECO:0000313" key="3">
    <source>
        <dbReference type="EMBL" id="TFL03431.1"/>
    </source>
</evidence>
<feature type="transmembrane region" description="Helical" evidence="2">
    <location>
        <begin position="496"/>
        <end position="522"/>
    </location>
</feature>
<dbReference type="GO" id="GO:0016255">
    <property type="term" value="P:attachment of GPI anchor to protein"/>
    <property type="evidence" value="ECO:0007669"/>
    <property type="project" value="TreeGrafter"/>
</dbReference>
<dbReference type="AlphaFoldDB" id="A0A5C3QSC1"/>
<feature type="transmembrane region" description="Helical" evidence="2">
    <location>
        <begin position="528"/>
        <end position="549"/>
    </location>
</feature>
<dbReference type="Proteomes" id="UP000305067">
    <property type="component" value="Unassembled WGS sequence"/>
</dbReference>
<feature type="transmembrane region" description="Helical" evidence="2">
    <location>
        <begin position="570"/>
        <end position="596"/>
    </location>
</feature>